<evidence type="ECO:0000313" key="7">
    <source>
        <dbReference type="EMBL" id="KAG7529029.1"/>
    </source>
</evidence>
<keyword evidence="8" id="KW-1185">Reference proteome</keyword>
<evidence type="ECO:0000256" key="2">
    <source>
        <dbReference type="ARBA" id="ARBA00022448"/>
    </source>
</evidence>
<dbReference type="Proteomes" id="UP000812966">
    <property type="component" value="Unassembled WGS sequence"/>
</dbReference>
<dbReference type="Pfam" id="PF03223">
    <property type="entry name" value="V-ATPase_C"/>
    <property type="match status" value="1"/>
</dbReference>
<comment type="subunit">
    <text evidence="6">V-ATPase is a heteromultimeric enzyme composed of a peripheral catalytic V1 complex (components A to H) attached to an integral membrane V0 proton pore complex.</text>
</comment>
<keyword evidence="2 6" id="KW-0813">Transport</keyword>
<organism evidence="7 8">
    <name type="scientific">Filobasidium floriforme</name>
    <dbReference type="NCBI Taxonomy" id="5210"/>
    <lineage>
        <taxon>Eukaryota</taxon>
        <taxon>Fungi</taxon>
        <taxon>Dikarya</taxon>
        <taxon>Basidiomycota</taxon>
        <taxon>Agaricomycotina</taxon>
        <taxon>Tremellomycetes</taxon>
        <taxon>Filobasidiales</taxon>
        <taxon>Filobasidiaceae</taxon>
        <taxon>Filobasidium</taxon>
    </lineage>
</organism>
<proteinExistence type="inferred from homology"/>
<keyword evidence="3 6" id="KW-0375">Hydrogen ion transport</keyword>
<accession>A0A8K0JHI3</accession>
<dbReference type="AlphaFoldDB" id="A0A8K0JHI3"/>
<dbReference type="PANTHER" id="PTHR10137:SF0">
    <property type="entry name" value="V-TYPE PROTON ATPASE SUBUNIT C"/>
    <property type="match status" value="1"/>
</dbReference>
<comment type="caution">
    <text evidence="7">The sequence shown here is derived from an EMBL/GenBank/DDBJ whole genome shotgun (WGS) entry which is preliminary data.</text>
</comment>
<sequence>MPSDAAYWLVSAPLKNGDDNDLFRSIKTVVTDNTLIGGLELPSLKAGTLSSLLTLSDALPKHDAYFTSVVAKLLDTIKSLAAAASQSASQSQSQSQSDQDKLESYARINDLPPTQYLIPHSGARQGWTWDAARWGQDGKVIDVVEALVKEMNSIDSIQKQKVQGYNLAKGSLAGMQRKKMGNLSTKSLVGIVSKEDVVVDSEYLETLLVAVPNNLVRDWKEKYERLTTMVVPRSSSEITKDDEYTLFNVTVFKKVKDEYLHKCREHKFLAREFAFDDEAEQRQQQEMEEASAEEKELWTDLLRLSRTNFSEAYQLLVHLKVVRLYVESVLRYGLPADYSAIVLQPDSKTSLKTLKSLSSYFQFLASKERGTGKKASGTGGNNDEVAGEWGAVMEQEYYDFVLFEVPKVVT</sequence>
<dbReference type="EMBL" id="JABELV010000159">
    <property type="protein sequence ID" value="KAG7529029.1"/>
    <property type="molecule type" value="Genomic_DNA"/>
</dbReference>
<comment type="similarity">
    <text evidence="1 6">Belongs to the V-ATPase C subunit family.</text>
</comment>
<dbReference type="CDD" id="cd14785">
    <property type="entry name" value="V-ATPase_C"/>
    <property type="match status" value="1"/>
</dbReference>
<evidence type="ECO:0000256" key="5">
    <source>
        <dbReference type="ARBA" id="ARBA00053565"/>
    </source>
</evidence>
<evidence type="ECO:0000256" key="3">
    <source>
        <dbReference type="ARBA" id="ARBA00022781"/>
    </source>
</evidence>
<reference evidence="7" key="1">
    <citation type="submission" date="2020-04" db="EMBL/GenBank/DDBJ databases">
        <title>Analysis of mating type loci in Filobasidium floriforme.</title>
        <authorList>
            <person name="Nowrousian M."/>
        </authorList>
    </citation>
    <scope>NUCLEOTIDE SEQUENCE</scope>
    <source>
        <strain evidence="7">CBS 6242</strain>
    </source>
</reference>
<dbReference type="InterPro" id="IPR004907">
    <property type="entry name" value="ATPase_V1-cplx_csu"/>
</dbReference>
<dbReference type="Gene3D" id="3.30.70.1180">
    <property type="entry name" value="Vacuolar atp synthase subunit c, domain 1"/>
    <property type="match status" value="1"/>
</dbReference>
<protein>
    <recommendedName>
        <fullName evidence="6">V-type proton ATPase subunit C</fullName>
    </recommendedName>
</protein>
<dbReference type="Gene3D" id="1.20.1460.10">
    <property type="entry name" value="subunit c (vma5p) of the yeast v-atpase, domain 2"/>
    <property type="match status" value="1"/>
</dbReference>
<gene>
    <name evidence="7" type="ORF">FFLO_05822</name>
</gene>
<dbReference type="PANTHER" id="PTHR10137">
    <property type="entry name" value="V-TYPE PROTON ATPASE SUBUNIT C"/>
    <property type="match status" value="1"/>
</dbReference>
<dbReference type="SUPFAM" id="SSF118203">
    <property type="entry name" value="Vacuolar ATP synthase subunit C"/>
    <property type="match status" value="1"/>
</dbReference>
<comment type="function">
    <text evidence="6">Subunit of the V1 complex of vacuolar(H+)-ATPase (V-ATPase), a multisubunit enzyme composed of a peripheral complex (V1) that hydrolyzes ATP and a membrane integral complex (V0) that translocates protons. V-ATPase is responsible for acidifying and maintaining the pH of intracellular compartments and in some cell types, is targeted to the plasma membrane, where it is responsible for acidifying the extracellular environment. Subunit C is necessary for the assembly of the catalytic sector of the enzyme and is likely to have a specific function in its catalytic activity.</text>
</comment>
<evidence type="ECO:0000313" key="8">
    <source>
        <dbReference type="Proteomes" id="UP000812966"/>
    </source>
</evidence>
<dbReference type="FunFam" id="3.30.70.100:FF:000002">
    <property type="entry name" value="V-type proton ATPase subunit C"/>
    <property type="match status" value="1"/>
</dbReference>
<dbReference type="Gene3D" id="3.30.70.100">
    <property type="match status" value="1"/>
</dbReference>
<dbReference type="InterPro" id="IPR036132">
    <property type="entry name" value="Vac_ATP_synth_c_sf"/>
</dbReference>
<evidence type="ECO:0000256" key="6">
    <source>
        <dbReference type="RuleBase" id="RU364010"/>
    </source>
</evidence>
<comment type="function">
    <text evidence="5">Subunit of the V1 complex of vacuolar(H+)-ATPase (V-ATPase), a multisubunit enzyme composed of a peripheral complex (V1) that hydrolyzes ATP and a membrane integral complex (V0) that translocates protons. V-ATPase is responsible for acidifying and maintaining the pH of intracellular compartments. Subunit C is necessary for the assembly of the catalytic sector of the enzyme and is likely to have a specific function in its catalytic activity. Reversibly leaves the enzyme after glucose depletion, causing the catalytic subcomplex V1 to detach from the V0 section.</text>
</comment>
<dbReference type="GO" id="GO:0000221">
    <property type="term" value="C:vacuolar proton-transporting V-type ATPase, V1 domain"/>
    <property type="evidence" value="ECO:0007669"/>
    <property type="project" value="TreeGrafter"/>
</dbReference>
<name>A0A8K0JHI3_9TREE</name>
<keyword evidence="4 6" id="KW-0406">Ion transport</keyword>
<evidence type="ECO:0000256" key="1">
    <source>
        <dbReference type="ARBA" id="ARBA00006138"/>
    </source>
</evidence>
<evidence type="ECO:0000256" key="4">
    <source>
        <dbReference type="ARBA" id="ARBA00023065"/>
    </source>
</evidence>
<dbReference type="GO" id="GO:0046961">
    <property type="term" value="F:proton-transporting ATPase activity, rotational mechanism"/>
    <property type="evidence" value="ECO:0007669"/>
    <property type="project" value="InterPro"/>
</dbReference>